<dbReference type="SUPFAM" id="SSF53335">
    <property type="entry name" value="S-adenosyl-L-methionine-dependent methyltransferases"/>
    <property type="match status" value="1"/>
</dbReference>
<proteinExistence type="predicted"/>
<keyword evidence="1" id="KW-0808">Transferase</keyword>
<dbReference type="Gene3D" id="3.40.50.150">
    <property type="entry name" value="Vaccinia Virus protein VP39"/>
    <property type="match status" value="1"/>
</dbReference>
<dbReference type="GO" id="GO:0032259">
    <property type="term" value="P:methylation"/>
    <property type="evidence" value="ECO:0007669"/>
    <property type="project" value="UniProtKB-KW"/>
</dbReference>
<name>A0A8S5RDN0_9VIRU</name>
<dbReference type="EMBL" id="BK059095">
    <property type="protein sequence ID" value="DAE29496.1"/>
    <property type="molecule type" value="Genomic_DNA"/>
</dbReference>
<accession>A0A8S5RDN0</accession>
<evidence type="ECO:0000313" key="1">
    <source>
        <dbReference type="EMBL" id="DAE29496.1"/>
    </source>
</evidence>
<organism evidence="1">
    <name type="scientific">virus sp. ctkyY8</name>
    <dbReference type="NCBI Taxonomy" id="2827995"/>
    <lineage>
        <taxon>Viruses</taxon>
    </lineage>
</organism>
<dbReference type="GO" id="GO:0008168">
    <property type="term" value="F:methyltransferase activity"/>
    <property type="evidence" value="ECO:0007669"/>
    <property type="project" value="UniProtKB-KW"/>
</dbReference>
<sequence length="88" mass="10572">MSQNQFEIFLDDVFKRYSEIISEKAGVYVFHSTSTQREFQNALEHNGFEIKNQLIWNKPHASLGWGHYQWKHEPFFYCSFKGNSPNFY</sequence>
<reference evidence="1" key="1">
    <citation type="journal article" date="2021" name="Proc. Natl. Acad. Sci. U.S.A.">
        <title>A Catalog of Tens of Thousands of Viruses from Human Metagenomes Reveals Hidden Associations with Chronic Diseases.</title>
        <authorList>
            <person name="Tisza M.J."/>
            <person name="Buck C.B."/>
        </authorList>
    </citation>
    <scope>NUCLEOTIDE SEQUENCE</scope>
    <source>
        <strain evidence="1">CtkyY8</strain>
    </source>
</reference>
<keyword evidence="1" id="KW-0489">Methyltransferase</keyword>
<dbReference type="InterPro" id="IPR029063">
    <property type="entry name" value="SAM-dependent_MTases_sf"/>
</dbReference>
<protein>
    <submittedName>
        <fullName evidence="1">Adenine specific DNA methyltransferase</fullName>
    </submittedName>
</protein>